<dbReference type="Proteomes" id="UP000178404">
    <property type="component" value="Unassembled WGS sequence"/>
</dbReference>
<evidence type="ECO:0000313" key="3">
    <source>
        <dbReference type="Proteomes" id="UP000178404"/>
    </source>
</evidence>
<organism evidence="2 3">
    <name type="scientific">Candidatus Zambryskibacteria bacterium RIFCSPLOWO2_01_FULL_35_19</name>
    <dbReference type="NCBI Taxonomy" id="1802757"/>
    <lineage>
        <taxon>Bacteria</taxon>
        <taxon>Candidatus Zambryskiibacteriota</taxon>
    </lineage>
</organism>
<keyword evidence="1" id="KW-0812">Transmembrane</keyword>
<sequence length="132" mass="14366">MLNKIYKIILSSVFVLFPVFSFAQLKETGKLFWEAKYIVTDMLVPLAFILALLFFFWGIAKYIRSAGSEKDEGKKVMVWGIVALFVMASVWGLVAFLQGELLGGSGPNSIPIPTIGGDGGADNTEAWNAASP</sequence>
<reference evidence="2 3" key="1">
    <citation type="journal article" date="2016" name="Nat. Commun.">
        <title>Thousands of microbial genomes shed light on interconnected biogeochemical processes in an aquifer system.</title>
        <authorList>
            <person name="Anantharaman K."/>
            <person name="Brown C.T."/>
            <person name="Hug L.A."/>
            <person name="Sharon I."/>
            <person name="Castelle C.J."/>
            <person name="Probst A.J."/>
            <person name="Thomas B.C."/>
            <person name="Singh A."/>
            <person name="Wilkins M.J."/>
            <person name="Karaoz U."/>
            <person name="Brodie E.L."/>
            <person name="Williams K.H."/>
            <person name="Hubbard S.S."/>
            <person name="Banfield J.F."/>
        </authorList>
    </citation>
    <scope>NUCLEOTIDE SEQUENCE [LARGE SCALE GENOMIC DNA]</scope>
</reference>
<comment type="caution">
    <text evidence="2">The sequence shown here is derived from an EMBL/GenBank/DDBJ whole genome shotgun (WGS) entry which is preliminary data.</text>
</comment>
<protein>
    <submittedName>
        <fullName evidence="2">Uncharacterized protein</fullName>
    </submittedName>
</protein>
<dbReference type="InterPro" id="IPR043993">
    <property type="entry name" value="T4SS_pilin"/>
</dbReference>
<evidence type="ECO:0000256" key="1">
    <source>
        <dbReference type="SAM" id="Phobius"/>
    </source>
</evidence>
<evidence type="ECO:0000313" key="2">
    <source>
        <dbReference type="EMBL" id="OHB01472.1"/>
    </source>
</evidence>
<keyword evidence="1" id="KW-0472">Membrane</keyword>
<feature type="transmembrane region" description="Helical" evidence="1">
    <location>
        <begin position="5"/>
        <end position="23"/>
    </location>
</feature>
<name>A0A1G2TY22_9BACT</name>
<gene>
    <name evidence="2" type="ORF">A3A90_01350</name>
</gene>
<feature type="transmembrane region" description="Helical" evidence="1">
    <location>
        <begin position="76"/>
        <end position="97"/>
    </location>
</feature>
<dbReference type="Pfam" id="PF18895">
    <property type="entry name" value="T4SS_pilin"/>
    <property type="match status" value="1"/>
</dbReference>
<keyword evidence="1" id="KW-1133">Transmembrane helix</keyword>
<proteinExistence type="predicted"/>
<dbReference type="EMBL" id="MHWA01000014">
    <property type="protein sequence ID" value="OHB01472.1"/>
    <property type="molecule type" value="Genomic_DNA"/>
</dbReference>
<accession>A0A1G2TY22</accession>
<dbReference type="AlphaFoldDB" id="A0A1G2TY22"/>
<feature type="transmembrane region" description="Helical" evidence="1">
    <location>
        <begin position="43"/>
        <end position="64"/>
    </location>
</feature>